<dbReference type="Pfam" id="PF24933">
    <property type="entry name" value="DUF7751"/>
    <property type="match status" value="1"/>
</dbReference>
<dbReference type="Gene3D" id="3.40.50.300">
    <property type="entry name" value="P-loop containing nucleotide triphosphate hydrolases"/>
    <property type="match status" value="2"/>
</dbReference>
<dbReference type="InterPro" id="IPR003960">
    <property type="entry name" value="ATPase_AAA_CS"/>
</dbReference>
<dbReference type="Gene3D" id="1.10.8.60">
    <property type="match status" value="1"/>
</dbReference>
<dbReference type="InterPro" id="IPR003593">
    <property type="entry name" value="AAA+_ATPase"/>
</dbReference>
<reference evidence="8 9" key="1">
    <citation type="submission" date="2024-02" db="EMBL/GenBank/DDBJ databases">
        <title>High-quality chromosome-scale genome assembly of Pensacola bahiagrass (Paspalum notatum Flugge var. saurae).</title>
        <authorList>
            <person name="Vega J.M."/>
            <person name="Podio M."/>
            <person name="Orjuela J."/>
            <person name="Siena L.A."/>
            <person name="Pessino S.C."/>
            <person name="Combes M.C."/>
            <person name="Mariac C."/>
            <person name="Albertini E."/>
            <person name="Pupilli F."/>
            <person name="Ortiz J.P.A."/>
            <person name="Leblanc O."/>
        </authorList>
    </citation>
    <scope>NUCLEOTIDE SEQUENCE [LARGE SCALE GENOMIC DNA]</scope>
    <source>
        <strain evidence="8">R1</strain>
        <tissue evidence="8">Leaf</tissue>
    </source>
</reference>
<dbReference type="Proteomes" id="UP001341281">
    <property type="component" value="Chromosome 08"/>
</dbReference>
<keyword evidence="3" id="KW-0472">Membrane</keyword>
<gene>
    <name evidence="8" type="ORF">U9M48_036922</name>
</gene>
<sequence length="1447" mass="163253">MMWIGCWKTQARAAEAEAAEPKEDAPPEPAAAARTSTSGEPLLHKRKQPQPPWAKMLSQYPKTPHVPICANEISVGKGDNCHIRLDDQAASGRLCLLRHLEQGGPCELEVIGQTLSVEVNGKHFHQGNKVILRGGDEVVFSKSGKHAYVSLSSYFVDTPYTWQIFQHPLKNNESAPTASAGENNQGVEKSALESQSNPNPSAIIPPSGWQAFKDGLKQRILSPDDIDVTLDNFPYFLSGTTKEALLSSAFIHMAKDFRRCLQEVSSLNQRILLSGPSEFQEFLKDAPTSSLGADTMETTNRNTFREGDRVEYIGEGSSNLIPSQARFRKNKNFIPKLLQNGEVVTGQEEKQAVFFDYFDGLIGTPVQRASTLNLDFFHREGIDLSALDAPITEEEVWQTIKDLPSDRAPGPDGYTGRFYKSCWQIIKTDFMAAIITLQQGDARKLWLLNSAYLTLIPKKEEALLPTDFRPISLVHSFAKLVTKILANRLAPLLKDLVASNQSAFVRGRCIHDNYMLVQQTIKLLHKRKVPSIFLKLDISKAFDSVSWAFLLEILQFLGFGNAWCNLISRLLTTASTRILVNGEPGEEIRHKRGLRQGDPLSPMLFILVMDTLNSLFIKAEEMGLLQPLTRGFAGQRISLYADDVALFIKPSVDEMNLTTQILEVFGEASGLRTNLQKSCVIPIRCEERETIASTLACSVSEFPCIYLGLPISDRKLKKADLLHWVERIGDKLPGWKANLMNMAGRATWVRFVLSALPIHVLIALNVPKWFIKAINKIRRAFLWKGRREVHGGCCLVAWEKVQRPLELGGLGIPNLELMGWALQVRWLWLRKMDTSKPWLSLDIPVHSNVTALFRIAMQTTIGDGTTTKFWKDNWIHGKTISDIAPLVVAAVPARAQNTRLVSAALLDHQWTHDVQGGLSMVGLYELFQLANVLSEVVLTHEADIHTWRLDISGQYTAKSAYMAFFNGATKFEPWHRIWKSWAPAKCKIFLWLAVRNRCWTADRLAKRNLPHPERCVLCDQETEDIQHILTTCVFAREFWFRILSRFNFQICVPSSHESSFSEWWRKSVKKFLTSRGIECNNLQELSIKDQLLINENVDKIVGSAISHHFQHNHPPKNVKIVLPIESLKHGLSMAQSIQNENIALKDVITDNEHEKRILSNVISLNETGVTFEKIGALDNVKETLRELVILPLQRPELFSKGQLRKPVKGILLFGPPGTGKTMLAKAVATEAVSWRNRETCEGHSFWQVDSSLGRRGNSTEHEERRKMKNEFMVNWDGLRTKELERIIVLGATNRPFDLDDAVIRRFPRRLMVGLPDELNREKILEAILSKEILSPDVDLKLVANMTEGYSGSDLKNLCLTVAFSPIREIMEREKKEKSLAITEGRPEPPLYGSEDIRPLGMDDFKSALNQVCASSSRYSSTMNELEEWNNMFGDGGSRQKESLSYFC</sequence>
<dbReference type="InterPro" id="IPR043502">
    <property type="entry name" value="DNA/RNA_pol_sf"/>
</dbReference>
<proteinExistence type="predicted"/>
<evidence type="ECO:0000256" key="2">
    <source>
        <dbReference type="ARBA" id="ARBA00022741"/>
    </source>
</evidence>
<evidence type="ECO:0000256" key="1">
    <source>
        <dbReference type="ARBA" id="ARBA00004572"/>
    </source>
</evidence>
<dbReference type="CDD" id="cd01650">
    <property type="entry name" value="RT_nLTR_like"/>
    <property type="match status" value="1"/>
</dbReference>
<keyword evidence="9" id="KW-1185">Reference proteome</keyword>
<dbReference type="Gene3D" id="2.60.200.20">
    <property type="match status" value="1"/>
</dbReference>
<feature type="compositionally biased region" description="Polar residues" evidence="6">
    <location>
        <begin position="173"/>
        <end position="187"/>
    </location>
</feature>
<dbReference type="InterPro" id="IPR041569">
    <property type="entry name" value="AAA_lid_3"/>
</dbReference>
<dbReference type="InterPro" id="IPR008984">
    <property type="entry name" value="SMAD_FHA_dom_sf"/>
</dbReference>
<protein>
    <recommendedName>
        <fullName evidence="7">Reverse transcriptase domain-containing protein</fullName>
    </recommendedName>
</protein>
<dbReference type="Pfam" id="PF00078">
    <property type="entry name" value="RVT_1"/>
    <property type="match status" value="1"/>
</dbReference>
<evidence type="ECO:0000259" key="7">
    <source>
        <dbReference type="PROSITE" id="PS50878"/>
    </source>
</evidence>
<evidence type="ECO:0000313" key="9">
    <source>
        <dbReference type="Proteomes" id="UP001341281"/>
    </source>
</evidence>
<evidence type="ECO:0000256" key="5">
    <source>
        <dbReference type="ARBA" id="ARBA00023128"/>
    </source>
</evidence>
<dbReference type="InterPro" id="IPR000477">
    <property type="entry name" value="RT_dom"/>
</dbReference>
<feature type="region of interest" description="Disordered" evidence="6">
    <location>
        <begin position="14"/>
        <end position="51"/>
    </location>
</feature>
<dbReference type="InterPro" id="IPR000253">
    <property type="entry name" value="FHA_dom"/>
</dbReference>
<dbReference type="InterPro" id="IPR026960">
    <property type="entry name" value="RVT-Znf"/>
</dbReference>
<dbReference type="SUPFAM" id="SSF49879">
    <property type="entry name" value="SMAD/FHA domain"/>
    <property type="match status" value="1"/>
</dbReference>
<keyword evidence="4" id="KW-0067">ATP-binding</keyword>
<comment type="subcellular location">
    <subcellularLocation>
        <location evidence="1">Mitochondrion outer membrane</location>
        <topology evidence="1">Single-pass membrane protein</topology>
    </subcellularLocation>
</comment>
<dbReference type="SUPFAM" id="SSF56672">
    <property type="entry name" value="DNA/RNA polymerases"/>
    <property type="match status" value="1"/>
</dbReference>
<dbReference type="PANTHER" id="PTHR45644">
    <property type="entry name" value="AAA ATPASE, PUTATIVE (AFU_ORTHOLOGUE AFUA_2G12920)-RELATED-RELATED"/>
    <property type="match status" value="1"/>
</dbReference>
<dbReference type="InterPro" id="IPR051701">
    <property type="entry name" value="Mito_OM_Translocase_MSP1"/>
</dbReference>
<dbReference type="InterPro" id="IPR027417">
    <property type="entry name" value="P-loop_NTPase"/>
</dbReference>
<keyword evidence="3" id="KW-1000">Mitochondrion outer membrane</keyword>
<dbReference type="GO" id="GO:0005524">
    <property type="term" value="F:ATP binding"/>
    <property type="evidence" value="ECO:0007669"/>
    <property type="project" value="UniProtKB-KW"/>
</dbReference>
<name>A0AAQ3UG17_PASNO</name>
<keyword evidence="2" id="KW-0547">Nucleotide-binding</keyword>
<dbReference type="InterPro" id="IPR003959">
    <property type="entry name" value="ATPase_AAA_core"/>
</dbReference>
<evidence type="ECO:0000256" key="3">
    <source>
        <dbReference type="ARBA" id="ARBA00022787"/>
    </source>
</evidence>
<dbReference type="Pfam" id="PF17862">
    <property type="entry name" value="AAA_lid_3"/>
    <property type="match status" value="1"/>
</dbReference>
<feature type="region of interest" description="Disordered" evidence="6">
    <location>
        <begin position="173"/>
        <end position="205"/>
    </location>
</feature>
<accession>A0AAQ3UG17</accession>
<feature type="domain" description="Reverse transcriptase" evidence="7">
    <location>
        <begin position="437"/>
        <end position="711"/>
    </location>
</feature>
<dbReference type="InterPro" id="IPR056653">
    <property type="entry name" value="DUF7751"/>
</dbReference>
<dbReference type="PROSITE" id="PS50878">
    <property type="entry name" value="RT_POL"/>
    <property type="match status" value="1"/>
</dbReference>
<dbReference type="PANTHER" id="PTHR45644:SF73">
    <property type="entry name" value="AAA-TYPE ATPASE FAMILY PROTEIN"/>
    <property type="match status" value="1"/>
</dbReference>
<dbReference type="Pfam" id="PF00498">
    <property type="entry name" value="FHA"/>
    <property type="match status" value="1"/>
</dbReference>
<organism evidence="8 9">
    <name type="scientific">Paspalum notatum var. saurae</name>
    <dbReference type="NCBI Taxonomy" id="547442"/>
    <lineage>
        <taxon>Eukaryota</taxon>
        <taxon>Viridiplantae</taxon>
        <taxon>Streptophyta</taxon>
        <taxon>Embryophyta</taxon>
        <taxon>Tracheophyta</taxon>
        <taxon>Spermatophyta</taxon>
        <taxon>Magnoliopsida</taxon>
        <taxon>Liliopsida</taxon>
        <taxon>Poales</taxon>
        <taxon>Poaceae</taxon>
        <taxon>PACMAD clade</taxon>
        <taxon>Panicoideae</taxon>
        <taxon>Andropogonodae</taxon>
        <taxon>Paspaleae</taxon>
        <taxon>Paspalinae</taxon>
        <taxon>Paspalum</taxon>
    </lineage>
</organism>
<feature type="compositionally biased region" description="Low complexity" evidence="6">
    <location>
        <begin position="194"/>
        <end position="205"/>
    </location>
</feature>
<keyword evidence="5" id="KW-0496">Mitochondrion</keyword>
<dbReference type="Pfam" id="PF00004">
    <property type="entry name" value="AAA"/>
    <property type="match status" value="2"/>
</dbReference>
<dbReference type="GO" id="GO:0005741">
    <property type="term" value="C:mitochondrial outer membrane"/>
    <property type="evidence" value="ECO:0007669"/>
    <property type="project" value="UniProtKB-SubCell"/>
</dbReference>
<dbReference type="EMBL" id="CP144752">
    <property type="protein sequence ID" value="WVZ90638.1"/>
    <property type="molecule type" value="Genomic_DNA"/>
</dbReference>
<evidence type="ECO:0000256" key="6">
    <source>
        <dbReference type="SAM" id="MobiDB-lite"/>
    </source>
</evidence>
<dbReference type="GO" id="GO:0016887">
    <property type="term" value="F:ATP hydrolysis activity"/>
    <property type="evidence" value="ECO:0007669"/>
    <property type="project" value="InterPro"/>
</dbReference>
<evidence type="ECO:0000256" key="4">
    <source>
        <dbReference type="ARBA" id="ARBA00022840"/>
    </source>
</evidence>
<dbReference type="SUPFAM" id="SSF52540">
    <property type="entry name" value="P-loop containing nucleoside triphosphate hydrolases"/>
    <property type="match status" value="1"/>
</dbReference>
<dbReference type="PROSITE" id="PS00674">
    <property type="entry name" value="AAA"/>
    <property type="match status" value="1"/>
</dbReference>
<dbReference type="SMART" id="SM00382">
    <property type="entry name" value="AAA"/>
    <property type="match status" value="1"/>
</dbReference>
<evidence type="ECO:0000313" key="8">
    <source>
        <dbReference type="EMBL" id="WVZ90638.1"/>
    </source>
</evidence>
<dbReference type="Pfam" id="PF13966">
    <property type="entry name" value="zf-RVT"/>
    <property type="match status" value="1"/>
</dbReference>